<dbReference type="AlphaFoldDB" id="A0A963Z4C7"/>
<dbReference type="EMBL" id="JAESVA010000008">
    <property type="protein sequence ID" value="MCB8882589.1"/>
    <property type="molecule type" value="Genomic_DNA"/>
</dbReference>
<evidence type="ECO:0000313" key="3">
    <source>
        <dbReference type="EMBL" id="MCB8882589.1"/>
    </source>
</evidence>
<comment type="caution">
    <text evidence="3">The sequence shown here is derived from an EMBL/GenBank/DDBJ whole genome shotgun (WGS) entry which is preliminary data.</text>
</comment>
<dbReference type="PANTHER" id="PTHR11895:SF151">
    <property type="entry name" value="GLUTAMYL-TRNA(GLN) AMIDOTRANSFERASE SUBUNIT A"/>
    <property type="match status" value="1"/>
</dbReference>
<organism evidence="3 4">
    <name type="scientific">Acidisoma cellulosilyticum</name>
    <dbReference type="NCBI Taxonomy" id="2802395"/>
    <lineage>
        <taxon>Bacteria</taxon>
        <taxon>Pseudomonadati</taxon>
        <taxon>Pseudomonadota</taxon>
        <taxon>Alphaproteobacteria</taxon>
        <taxon>Acetobacterales</taxon>
        <taxon>Acidocellaceae</taxon>
        <taxon>Acidisoma</taxon>
    </lineage>
</organism>
<evidence type="ECO:0000256" key="1">
    <source>
        <dbReference type="SAM" id="MobiDB-lite"/>
    </source>
</evidence>
<dbReference type="InterPro" id="IPR000120">
    <property type="entry name" value="Amidase"/>
</dbReference>
<feature type="region of interest" description="Disordered" evidence="1">
    <location>
        <begin position="128"/>
        <end position="152"/>
    </location>
</feature>
<protein>
    <submittedName>
        <fullName evidence="3">Amidase</fullName>
    </submittedName>
</protein>
<evidence type="ECO:0000259" key="2">
    <source>
        <dbReference type="Pfam" id="PF01425"/>
    </source>
</evidence>
<dbReference type="RefSeq" id="WP_227309252.1">
    <property type="nucleotide sequence ID" value="NZ_JAESVA010000008.1"/>
</dbReference>
<sequence>MNQSLDIMTAVGAAAAIRDGTMTVEDFARGCLQRMAAREDVLKAWAYVDPAAVLRQARELDKTPSLGALHGLPIGIKDIIDTRDMPTCHNSPIYVGNRPSGDAPLVETLRAAGALIIGKTETTEFAAAGRDPSTRNPFDPTRTSGGSSAGSAAAVGDGQIPLSIGTQTGGSTIRPASFCGVHAMKPSWGTISREGVKVYSLTLDTIGLYGRSIADLDLLAEVFGIGEKQQIPASVSGLRLAFCRSPEWEATEPPMREAFARAEDILRNAGAHVSTLDLPEPFNGLPAAHKTILFREGRTAFLNLYRAHHEILHEDFRHRVENRDGFTDQMLVAAYDLAAHCRTRFDSIAAEYDAVLTPSAPGEAPKGSGAGNPALNHMWTLLHAPCINVPGLKSAAGLPLGITVTGSRYADRQLLAVASAIDQAIAAAI</sequence>
<dbReference type="PANTHER" id="PTHR11895">
    <property type="entry name" value="TRANSAMIDASE"/>
    <property type="match status" value="1"/>
</dbReference>
<name>A0A963Z4C7_9PROT</name>
<dbReference type="Gene3D" id="3.90.1300.10">
    <property type="entry name" value="Amidase signature (AS) domain"/>
    <property type="match status" value="1"/>
</dbReference>
<proteinExistence type="predicted"/>
<keyword evidence="4" id="KW-1185">Reference proteome</keyword>
<dbReference type="InterPro" id="IPR023631">
    <property type="entry name" value="Amidase_dom"/>
</dbReference>
<dbReference type="Proteomes" id="UP000721844">
    <property type="component" value="Unassembled WGS sequence"/>
</dbReference>
<gene>
    <name evidence="3" type="ORF">ACELLULO517_20250</name>
</gene>
<dbReference type="GO" id="GO:0003824">
    <property type="term" value="F:catalytic activity"/>
    <property type="evidence" value="ECO:0007669"/>
    <property type="project" value="InterPro"/>
</dbReference>
<reference evidence="3 4" key="1">
    <citation type="journal article" date="2021" name="Microorganisms">
        <title>Acidisoma silvae sp. nov. and Acidisomacellulosilytica sp. nov., Two Acidophilic Bacteria Isolated from Decaying Wood, Hydrolyzing Cellulose and Producing Poly-3-hydroxybutyrate.</title>
        <authorList>
            <person name="Mieszkin S."/>
            <person name="Pouder E."/>
            <person name="Uroz S."/>
            <person name="Simon-Colin C."/>
            <person name="Alain K."/>
        </authorList>
    </citation>
    <scope>NUCLEOTIDE SEQUENCE [LARGE SCALE GENOMIC DNA]</scope>
    <source>
        <strain evidence="3 4">HW T5.17</strain>
    </source>
</reference>
<evidence type="ECO:0000313" key="4">
    <source>
        <dbReference type="Proteomes" id="UP000721844"/>
    </source>
</evidence>
<feature type="domain" description="Amidase" evidence="2">
    <location>
        <begin position="29"/>
        <end position="415"/>
    </location>
</feature>
<dbReference type="Pfam" id="PF01425">
    <property type="entry name" value="Amidase"/>
    <property type="match status" value="1"/>
</dbReference>
<accession>A0A963Z4C7</accession>
<dbReference type="InterPro" id="IPR036928">
    <property type="entry name" value="AS_sf"/>
</dbReference>
<dbReference type="SUPFAM" id="SSF75304">
    <property type="entry name" value="Amidase signature (AS) enzymes"/>
    <property type="match status" value="1"/>
</dbReference>